<dbReference type="Pfam" id="PF00941">
    <property type="entry name" value="FAD_binding_5"/>
    <property type="match status" value="1"/>
</dbReference>
<keyword evidence="4" id="KW-1185">Reference proteome</keyword>
<dbReference type="InterPro" id="IPR016167">
    <property type="entry name" value="FAD-bd_PCMH_sub1"/>
</dbReference>
<dbReference type="EMBL" id="JBHSFP010000048">
    <property type="protein sequence ID" value="MFC4536524.1"/>
    <property type="molecule type" value="Genomic_DNA"/>
</dbReference>
<dbReference type="SUPFAM" id="SSF55447">
    <property type="entry name" value="CO dehydrogenase flavoprotein C-terminal domain-like"/>
    <property type="match status" value="1"/>
</dbReference>
<dbReference type="Gene3D" id="3.30.465.10">
    <property type="match status" value="2"/>
</dbReference>
<keyword evidence="1" id="KW-0560">Oxidoreductase</keyword>
<dbReference type="PROSITE" id="PS51387">
    <property type="entry name" value="FAD_PCMH"/>
    <property type="match status" value="1"/>
</dbReference>
<dbReference type="Gene3D" id="3.30.390.50">
    <property type="entry name" value="CO dehydrogenase flavoprotein, C-terminal domain"/>
    <property type="match status" value="1"/>
</dbReference>
<sequence>MRPFDYQRPLTVGSAVAAAGADADVMYLAGGTNLVDLMRLGVLCPGTLVDVTHAVPATVEETSGGGLRVGAGVRGSDLAAHPLVRARYPVLAEAMLAGASGQLRNMATVGGNLLQRTRCSYFQDVTKPCNKRSPGSGCPARSGDHRNLAILGHSESCVATHPSDLAVALAALGALVHVEGPGGTRQVPMPGLHRLPGDDPARDTVLSPGELITAVELPPLPLAARSAFRKARDRASFSFAVVAVAAALEVDDGVVRDCRVALGSVAHVPWRAETAEAALRGAPATEERFALAADAELERARPLPLNGYKVPLARNLMVRTLAGLAGAR</sequence>
<dbReference type="Proteomes" id="UP001596004">
    <property type="component" value="Unassembled WGS sequence"/>
</dbReference>
<dbReference type="SUPFAM" id="SSF56176">
    <property type="entry name" value="FAD-binding/transporter-associated domain-like"/>
    <property type="match status" value="1"/>
</dbReference>
<evidence type="ECO:0000313" key="4">
    <source>
        <dbReference type="Proteomes" id="UP001596004"/>
    </source>
</evidence>
<feature type="domain" description="FAD-binding PCMH-type" evidence="2">
    <location>
        <begin position="1"/>
        <end position="222"/>
    </location>
</feature>
<evidence type="ECO:0000313" key="3">
    <source>
        <dbReference type="EMBL" id="MFC4536524.1"/>
    </source>
</evidence>
<dbReference type="InterPro" id="IPR036318">
    <property type="entry name" value="FAD-bd_PCMH-like_sf"/>
</dbReference>
<dbReference type="InterPro" id="IPR005107">
    <property type="entry name" value="CO_DH_flav_C"/>
</dbReference>
<dbReference type="PANTHER" id="PTHR42659:SF1">
    <property type="entry name" value="OXIDOREDUCTASE"/>
    <property type="match status" value="1"/>
</dbReference>
<name>A0ABV9CVD8_9ACTN</name>
<dbReference type="Pfam" id="PF03450">
    <property type="entry name" value="CO_deh_flav_C"/>
    <property type="match status" value="1"/>
</dbReference>
<dbReference type="InterPro" id="IPR036683">
    <property type="entry name" value="CO_DH_flav_C_dom_sf"/>
</dbReference>
<reference evidence="4" key="1">
    <citation type="journal article" date="2019" name="Int. J. Syst. Evol. Microbiol.">
        <title>The Global Catalogue of Microorganisms (GCM) 10K type strain sequencing project: providing services to taxonomists for standard genome sequencing and annotation.</title>
        <authorList>
            <consortium name="The Broad Institute Genomics Platform"/>
            <consortium name="The Broad Institute Genome Sequencing Center for Infectious Disease"/>
            <person name="Wu L."/>
            <person name="Ma J."/>
        </authorList>
    </citation>
    <scope>NUCLEOTIDE SEQUENCE [LARGE SCALE GENOMIC DNA]</scope>
    <source>
        <strain evidence="4">CGMCC 4.7132</strain>
    </source>
</reference>
<dbReference type="PANTHER" id="PTHR42659">
    <property type="entry name" value="XANTHINE DEHYDROGENASE SUBUNIT C-RELATED"/>
    <property type="match status" value="1"/>
</dbReference>
<dbReference type="InterPro" id="IPR016169">
    <property type="entry name" value="FAD-bd_PCMH_sub2"/>
</dbReference>
<dbReference type="InterPro" id="IPR016166">
    <property type="entry name" value="FAD-bd_PCMH"/>
</dbReference>
<organism evidence="3 4">
    <name type="scientific">Sphaerisporangium dianthi</name>
    <dbReference type="NCBI Taxonomy" id="1436120"/>
    <lineage>
        <taxon>Bacteria</taxon>
        <taxon>Bacillati</taxon>
        <taxon>Actinomycetota</taxon>
        <taxon>Actinomycetes</taxon>
        <taxon>Streptosporangiales</taxon>
        <taxon>Streptosporangiaceae</taxon>
        <taxon>Sphaerisporangium</taxon>
    </lineage>
</organism>
<comment type="caution">
    <text evidence="3">The sequence shown here is derived from an EMBL/GenBank/DDBJ whole genome shotgun (WGS) entry which is preliminary data.</text>
</comment>
<accession>A0ABV9CVD8</accession>
<dbReference type="InterPro" id="IPR051312">
    <property type="entry name" value="Diverse_Substr_Oxidored"/>
</dbReference>
<evidence type="ECO:0000259" key="2">
    <source>
        <dbReference type="PROSITE" id="PS51387"/>
    </source>
</evidence>
<dbReference type="SMART" id="SM01092">
    <property type="entry name" value="CO_deh_flav_C"/>
    <property type="match status" value="1"/>
</dbReference>
<proteinExistence type="predicted"/>
<protein>
    <submittedName>
        <fullName evidence="3">FAD binding domain-containing protein</fullName>
    </submittedName>
</protein>
<evidence type="ECO:0000256" key="1">
    <source>
        <dbReference type="ARBA" id="ARBA00023002"/>
    </source>
</evidence>
<gene>
    <name evidence="3" type="ORF">ACFO60_37630</name>
</gene>
<dbReference type="RefSeq" id="WP_380851129.1">
    <property type="nucleotide sequence ID" value="NZ_JBHSFP010000048.1"/>
</dbReference>
<dbReference type="Gene3D" id="3.30.43.10">
    <property type="entry name" value="Uridine Diphospho-n-acetylenolpyruvylglucosamine Reductase, domain 2"/>
    <property type="match status" value="1"/>
</dbReference>
<dbReference type="InterPro" id="IPR002346">
    <property type="entry name" value="Mopterin_DH_FAD-bd"/>
</dbReference>